<dbReference type="RefSeq" id="WP_379663533.1">
    <property type="nucleotide sequence ID" value="NZ_JBHUDG010000042.1"/>
</dbReference>
<keyword evidence="2" id="KW-1185">Reference proteome</keyword>
<reference evidence="2" key="1">
    <citation type="journal article" date="2019" name="Int. J. Syst. Evol. Microbiol.">
        <title>The Global Catalogue of Microorganisms (GCM) 10K type strain sequencing project: providing services to taxonomists for standard genome sequencing and annotation.</title>
        <authorList>
            <consortium name="The Broad Institute Genomics Platform"/>
            <consortium name="The Broad Institute Genome Sequencing Center for Infectious Disease"/>
            <person name="Wu L."/>
            <person name="Ma J."/>
        </authorList>
    </citation>
    <scope>NUCLEOTIDE SEQUENCE [LARGE SCALE GENOMIC DNA]</scope>
    <source>
        <strain evidence="2">CCUG 53762</strain>
    </source>
</reference>
<accession>A0ABW4IEI1</accession>
<organism evidence="1 2">
    <name type="scientific">Pseudopedobacter beijingensis</name>
    <dbReference type="NCBI Taxonomy" id="1207056"/>
    <lineage>
        <taxon>Bacteria</taxon>
        <taxon>Pseudomonadati</taxon>
        <taxon>Bacteroidota</taxon>
        <taxon>Sphingobacteriia</taxon>
        <taxon>Sphingobacteriales</taxon>
        <taxon>Sphingobacteriaceae</taxon>
        <taxon>Pseudopedobacter</taxon>
    </lineage>
</organism>
<name>A0ABW4IEI1_9SPHI</name>
<gene>
    <name evidence="1" type="ORF">ACFSAH_14915</name>
</gene>
<proteinExistence type="predicted"/>
<evidence type="ECO:0000313" key="2">
    <source>
        <dbReference type="Proteomes" id="UP001597118"/>
    </source>
</evidence>
<dbReference type="Proteomes" id="UP001597118">
    <property type="component" value="Unassembled WGS sequence"/>
</dbReference>
<evidence type="ECO:0000313" key="1">
    <source>
        <dbReference type="EMBL" id="MFD1631165.1"/>
    </source>
</evidence>
<comment type="caution">
    <text evidence="1">The sequence shown here is derived from an EMBL/GenBank/DDBJ whole genome shotgun (WGS) entry which is preliminary data.</text>
</comment>
<dbReference type="EMBL" id="JBHUDG010000042">
    <property type="protein sequence ID" value="MFD1631165.1"/>
    <property type="molecule type" value="Genomic_DNA"/>
</dbReference>
<sequence length="41" mass="4588">MNIMRATVVKVIEKVLGLTGGYGTYHEAVPYGYHLQSYRTA</sequence>
<protein>
    <submittedName>
        <fullName evidence="1">Uncharacterized protein</fullName>
    </submittedName>
</protein>